<dbReference type="eggNOG" id="ENOG5032ZK4">
    <property type="taxonomic scope" value="Bacteria"/>
</dbReference>
<dbReference type="STRING" id="740709.A10D4_01652"/>
<keyword evidence="1" id="KW-0472">Membrane</keyword>
<dbReference type="RefSeq" id="WP_008487310.1">
    <property type="nucleotide sequence ID" value="NZ_AMRG01000002.1"/>
</dbReference>
<feature type="transmembrane region" description="Helical" evidence="1">
    <location>
        <begin position="136"/>
        <end position="157"/>
    </location>
</feature>
<feature type="transmembrane region" description="Helical" evidence="1">
    <location>
        <begin position="56"/>
        <end position="73"/>
    </location>
</feature>
<reference evidence="2 3" key="1">
    <citation type="journal article" date="2012" name="J. Bacteriol.">
        <title>Genome Sequence of Idiomarina xiamenensis Type Strain 10-D-4.</title>
        <authorList>
            <person name="Lai Q."/>
            <person name="Wang L."/>
            <person name="Wang W."/>
            <person name="Shao Z."/>
        </authorList>
    </citation>
    <scope>NUCLEOTIDE SEQUENCE [LARGE SCALE GENOMIC DNA]</scope>
    <source>
        <strain evidence="2 3">10-D-4</strain>
    </source>
</reference>
<dbReference type="EMBL" id="AMRG01000002">
    <property type="protein sequence ID" value="EKE86906.1"/>
    <property type="molecule type" value="Genomic_DNA"/>
</dbReference>
<feature type="transmembrane region" description="Helical" evidence="1">
    <location>
        <begin position="79"/>
        <end position="102"/>
    </location>
</feature>
<dbReference type="PATRIC" id="fig|740709.3.peg.332"/>
<evidence type="ECO:0000256" key="1">
    <source>
        <dbReference type="SAM" id="Phobius"/>
    </source>
</evidence>
<organism evidence="2 3">
    <name type="scientific">Idiomarina xiamenensis 10-D-4</name>
    <dbReference type="NCBI Taxonomy" id="740709"/>
    <lineage>
        <taxon>Bacteria</taxon>
        <taxon>Pseudomonadati</taxon>
        <taxon>Pseudomonadota</taxon>
        <taxon>Gammaproteobacteria</taxon>
        <taxon>Alteromonadales</taxon>
        <taxon>Idiomarinaceae</taxon>
        <taxon>Idiomarina</taxon>
    </lineage>
</organism>
<protein>
    <recommendedName>
        <fullName evidence="4">DUF2878 domain-containing protein</fullName>
    </recommendedName>
</protein>
<gene>
    <name evidence="2" type="ORF">A10D4_01652</name>
</gene>
<evidence type="ECO:0000313" key="3">
    <source>
        <dbReference type="Proteomes" id="UP000014115"/>
    </source>
</evidence>
<dbReference type="InterPro" id="IPR021306">
    <property type="entry name" value="DUF2878"/>
</dbReference>
<dbReference type="AlphaFoldDB" id="K2JTY4"/>
<name>K2JTY4_9GAMM</name>
<accession>K2JTY4</accession>
<dbReference type="Pfam" id="PF11086">
    <property type="entry name" value="DUF2878"/>
    <property type="match status" value="1"/>
</dbReference>
<sequence>MSYVAALASFLLFDLIWFSAVAGRQDWLLVSAALVLLQWLLCGWRKQLSWRLSGSLFVAGIVLELSVSQLGFIEFNGGWLPSWLLLLWLGFAAMAPVAFAWLAHKPVIAALLGALFAPISYIVGVKLGAASSTNLVLLYLAYAVAYALYMVLLSAALKRFATSTMLSR</sequence>
<keyword evidence="1" id="KW-0812">Transmembrane</keyword>
<keyword evidence="1" id="KW-1133">Transmembrane helix</keyword>
<evidence type="ECO:0000313" key="2">
    <source>
        <dbReference type="EMBL" id="EKE86906.1"/>
    </source>
</evidence>
<feature type="transmembrane region" description="Helical" evidence="1">
    <location>
        <begin position="109"/>
        <end position="130"/>
    </location>
</feature>
<dbReference type="OrthoDB" id="6522758at2"/>
<proteinExistence type="predicted"/>
<comment type="caution">
    <text evidence="2">The sequence shown here is derived from an EMBL/GenBank/DDBJ whole genome shotgun (WGS) entry which is preliminary data.</text>
</comment>
<keyword evidence="3" id="KW-1185">Reference proteome</keyword>
<feature type="transmembrane region" description="Helical" evidence="1">
    <location>
        <begin position="28"/>
        <end position="44"/>
    </location>
</feature>
<dbReference type="Proteomes" id="UP000014115">
    <property type="component" value="Unassembled WGS sequence"/>
</dbReference>
<evidence type="ECO:0008006" key="4">
    <source>
        <dbReference type="Google" id="ProtNLM"/>
    </source>
</evidence>